<name>A0A077N1N4_XENBV</name>
<comment type="caution">
    <text evidence="2">The sequence shown here is derived from an EMBL/GenBank/DDBJ whole genome shotgun (WGS) entry which is preliminary data.</text>
</comment>
<reference evidence="2" key="1">
    <citation type="submission" date="2013-07" db="EMBL/GenBank/DDBJ databases">
        <title>Sub-species coevolution in mutualistic symbiosis.</title>
        <authorList>
            <person name="Murfin K."/>
            <person name="Klassen J."/>
            <person name="Lee M."/>
            <person name="Forst S."/>
            <person name="Stock P."/>
            <person name="Goodrich-Blair H."/>
        </authorList>
    </citation>
    <scope>NUCLEOTIDE SEQUENCE [LARGE SCALE GENOMIC DNA]</scope>
    <source>
        <strain evidence="2">Puntauvense</strain>
    </source>
</reference>
<accession>A0A077N1N4</accession>
<proteinExistence type="predicted"/>
<sequence>MFPDFYFHMTLSNPDESDNWEGELGYVQNIFQSQIDLNDKIDVYMCGSPNMINDMTEILKKL</sequence>
<protein>
    <recommendedName>
        <fullName evidence="1">Oxidoreductase FAD/NAD(P)-binding domain-containing protein</fullName>
    </recommendedName>
</protein>
<feature type="domain" description="Oxidoreductase FAD/NAD(P)-binding" evidence="1">
    <location>
        <begin position="12"/>
        <end position="55"/>
    </location>
</feature>
<evidence type="ECO:0000259" key="1">
    <source>
        <dbReference type="Pfam" id="PF00175"/>
    </source>
</evidence>
<dbReference type="AlphaFoldDB" id="A0A077N1N4"/>
<dbReference type="GO" id="GO:0016491">
    <property type="term" value="F:oxidoreductase activity"/>
    <property type="evidence" value="ECO:0007669"/>
    <property type="project" value="InterPro"/>
</dbReference>
<evidence type="ECO:0000313" key="2">
    <source>
        <dbReference type="EMBL" id="CDG96011.1"/>
    </source>
</evidence>
<dbReference type="Proteomes" id="UP000028511">
    <property type="component" value="Unassembled WGS sequence"/>
</dbReference>
<gene>
    <name evidence="2" type="ORF">XBP1_1780002</name>
</gene>
<dbReference type="InterPro" id="IPR001433">
    <property type="entry name" value="OxRdtase_FAD/NAD-bd"/>
</dbReference>
<dbReference type="EMBL" id="CBSW010000088">
    <property type="protein sequence ID" value="CDG96011.1"/>
    <property type="molecule type" value="Genomic_DNA"/>
</dbReference>
<dbReference type="Gene3D" id="3.40.50.80">
    <property type="entry name" value="Nucleotide-binding domain of ferredoxin-NADP reductase (FNR) module"/>
    <property type="match status" value="1"/>
</dbReference>
<dbReference type="SUPFAM" id="SSF52343">
    <property type="entry name" value="Ferredoxin reductase-like, C-terminal NADP-linked domain"/>
    <property type="match status" value="1"/>
</dbReference>
<dbReference type="InterPro" id="IPR039261">
    <property type="entry name" value="FNR_nucleotide-bd"/>
</dbReference>
<dbReference type="Pfam" id="PF00175">
    <property type="entry name" value="NAD_binding_1"/>
    <property type="match status" value="1"/>
</dbReference>
<dbReference type="HOGENOM" id="CLU_2903309_0_0_6"/>
<organism evidence="2">
    <name type="scientific">Xenorhabdus bovienii str. puntauvense</name>
    <dbReference type="NCBI Taxonomy" id="1398201"/>
    <lineage>
        <taxon>Bacteria</taxon>
        <taxon>Pseudomonadati</taxon>
        <taxon>Pseudomonadota</taxon>
        <taxon>Gammaproteobacteria</taxon>
        <taxon>Enterobacterales</taxon>
        <taxon>Morganellaceae</taxon>
        <taxon>Xenorhabdus</taxon>
    </lineage>
</organism>